<dbReference type="GO" id="GO:0009425">
    <property type="term" value="C:bacterial-type flagellum basal body"/>
    <property type="evidence" value="ECO:0007669"/>
    <property type="project" value="UniProtKB-SubCell"/>
</dbReference>
<comment type="caution">
    <text evidence="14">The sequence shown here is derived from an EMBL/GenBank/DDBJ whole genome shotgun (WGS) entry which is preliminary data.</text>
</comment>
<dbReference type="Proteomes" id="UP000477911">
    <property type="component" value="Unassembled WGS sequence"/>
</dbReference>
<gene>
    <name evidence="14" type="ORF">GR170_23605</name>
</gene>
<dbReference type="InterPro" id="IPR028263">
    <property type="entry name" value="FliG_N"/>
</dbReference>
<feature type="domain" description="Flagellar motor switch protein FliG N-terminal" evidence="13">
    <location>
        <begin position="20"/>
        <end position="123"/>
    </location>
</feature>
<evidence type="ECO:0000256" key="6">
    <source>
        <dbReference type="ARBA" id="ARBA00022500"/>
    </source>
</evidence>
<keyword evidence="14" id="KW-0966">Cell projection</keyword>
<dbReference type="GO" id="GO:0071973">
    <property type="term" value="P:bacterial-type flagellum-dependent cell motility"/>
    <property type="evidence" value="ECO:0007669"/>
    <property type="project" value="InterPro"/>
</dbReference>
<protein>
    <recommendedName>
        <fullName evidence="4">Flagellar motor switch protein FliG</fullName>
    </recommendedName>
</protein>
<sequence length="354" mass="38349">MGQLAPLAQLAPPPLPVRGQLTRKHKAAVIVRLLLNHGLDVPLKELPDEMQAELTMLLGHMRHIDRGTLSNVVEEFIEELEALGLTFPKGIAGALAALDGKISPHTAARLRKEAGVRQTGDPWERVKALDLKKLLPIAENESVEIAAVMLSKLDTSKAAKLLAMLPGARARRITYAVSLTSAITPEALDRIGLSLAAQLDAQPISVFDKDPVERVGAILNYSTAATRDDVLEGLDETDSDFAEKVRKAIFTYVNIPQRIAPRDIPKIVRQLDPAVLVTALAASVDPEQQKTAEYILGNMSARLADSLKEEVTDKGKVKLKDGEEAMNTVINEIRALEAAGELLLLAGDEEEEEG</sequence>
<dbReference type="PRINTS" id="PR00954">
    <property type="entry name" value="FLGMOTORFLIG"/>
</dbReference>
<keyword evidence="6" id="KW-0145">Chemotaxis</keyword>
<evidence type="ECO:0000259" key="11">
    <source>
        <dbReference type="Pfam" id="PF01706"/>
    </source>
</evidence>
<dbReference type="InterPro" id="IPR011002">
    <property type="entry name" value="FliG_a-hlx"/>
</dbReference>
<dbReference type="PANTHER" id="PTHR30534">
    <property type="entry name" value="FLAGELLAR MOTOR SWITCH PROTEIN FLIG"/>
    <property type="match status" value="1"/>
</dbReference>
<keyword evidence="14" id="KW-0282">Flagellum</keyword>
<dbReference type="InterPro" id="IPR023087">
    <property type="entry name" value="Flg_Motor_Flig_C"/>
</dbReference>
<dbReference type="PANTHER" id="PTHR30534:SF0">
    <property type="entry name" value="FLAGELLAR MOTOR SWITCH PROTEIN FLIG"/>
    <property type="match status" value="1"/>
</dbReference>
<evidence type="ECO:0000313" key="15">
    <source>
        <dbReference type="Proteomes" id="UP000477911"/>
    </source>
</evidence>
<dbReference type="Pfam" id="PF01706">
    <property type="entry name" value="FliG_C"/>
    <property type="match status" value="1"/>
</dbReference>
<keyword evidence="9" id="KW-0975">Bacterial flagellum</keyword>
<evidence type="ECO:0000256" key="4">
    <source>
        <dbReference type="ARBA" id="ARBA00021870"/>
    </source>
</evidence>
<dbReference type="EMBL" id="WUMU01000036">
    <property type="protein sequence ID" value="MXN20824.1"/>
    <property type="molecule type" value="Genomic_DNA"/>
</dbReference>
<keyword evidence="5" id="KW-1003">Cell membrane</keyword>
<feature type="domain" description="Flagellar motor switch protein FliG C-terminal" evidence="11">
    <location>
        <begin position="233"/>
        <end position="343"/>
    </location>
</feature>
<dbReference type="Pfam" id="PF14842">
    <property type="entry name" value="FliG_N"/>
    <property type="match status" value="1"/>
</dbReference>
<evidence type="ECO:0000256" key="5">
    <source>
        <dbReference type="ARBA" id="ARBA00022475"/>
    </source>
</evidence>
<dbReference type="AlphaFoldDB" id="A0A6L7G9E5"/>
<dbReference type="Pfam" id="PF14841">
    <property type="entry name" value="FliG_M"/>
    <property type="match status" value="1"/>
</dbReference>
<evidence type="ECO:0000256" key="9">
    <source>
        <dbReference type="ARBA" id="ARBA00023143"/>
    </source>
</evidence>
<feature type="domain" description="Flagellar motor switch protein FliG middle" evidence="12">
    <location>
        <begin position="133"/>
        <end position="202"/>
    </location>
</feature>
<name>A0A6L7G9E5_9RHOB</name>
<keyword evidence="8" id="KW-0472">Membrane</keyword>
<keyword evidence="14" id="KW-0969">Cilium</keyword>
<comment type="subcellular location">
    <subcellularLocation>
        <location evidence="1">Bacterial flagellum basal body</location>
    </subcellularLocation>
    <subcellularLocation>
        <location evidence="2">Cell membrane</location>
        <topology evidence="2">Peripheral membrane protein</topology>
        <orientation evidence="2">Cytoplasmic side</orientation>
    </subcellularLocation>
</comment>
<accession>A0A6L7G9E5</accession>
<evidence type="ECO:0000313" key="14">
    <source>
        <dbReference type="EMBL" id="MXN20824.1"/>
    </source>
</evidence>
<dbReference type="SUPFAM" id="SSF48029">
    <property type="entry name" value="FliG"/>
    <property type="match status" value="1"/>
</dbReference>
<keyword evidence="15" id="KW-1185">Reference proteome</keyword>
<evidence type="ECO:0000256" key="3">
    <source>
        <dbReference type="ARBA" id="ARBA00010299"/>
    </source>
</evidence>
<evidence type="ECO:0000256" key="10">
    <source>
        <dbReference type="ARBA" id="ARBA00025598"/>
    </source>
</evidence>
<evidence type="ECO:0000259" key="12">
    <source>
        <dbReference type="Pfam" id="PF14841"/>
    </source>
</evidence>
<proteinExistence type="inferred from homology"/>
<evidence type="ECO:0000259" key="13">
    <source>
        <dbReference type="Pfam" id="PF14842"/>
    </source>
</evidence>
<evidence type="ECO:0000256" key="8">
    <source>
        <dbReference type="ARBA" id="ARBA00023136"/>
    </source>
</evidence>
<evidence type="ECO:0000256" key="2">
    <source>
        <dbReference type="ARBA" id="ARBA00004413"/>
    </source>
</evidence>
<keyword evidence="7" id="KW-0283">Flagellar rotation</keyword>
<organism evidence="14 15">
    <name type="scientific">Pseudooceanicola albus</name>
    <dbReference type="NCBI Taxonomy" id="2692189"/>
    <lineage>
        <taxon>Bacteria</taxon>
        <taxon>Pseudomonadati</taxon>
        <taxon>Pseudomonadota</taxon>
        <taxon>Alphaproteobacteria</taxon>
        <taxon>Rhodobacterales</taxon>
        <taxon>Paracoccaceae</taxon>
        <taxon>Pseudooceanicola</taxon>
    </lineage>
</organism>
<reference evidence="14 15" key="1">
    <citation type="submission" date="2019-12" db="EMBL/GenBank/DDBJ databases">
        <authorList>
            <person name="Li M."/>
        </authorList>
    </citation>
    <scope>NUCLEOTIDE SEQUENCE [LARGE SCALE GENOMIC DNA]</scope>
    <source>
        <strain evidence="14 15">GBMRC 2024</strain>
    </source>
</reference>
<dbReference type="GO" id="GO:0005886">
    <property type="term" value="C:plasma membrane"/>
    <property type="evidence" value="ECO:0007669"/>
    <property type="project" value="UniProtKB-SubCell"/>
</dbReference>
<dbReference type="RefSeq" id="WP_160896946.1">
    <property type="nucleotide sequence ID" value="NZ_WUMU01000036.1"/>
</dbReference>
<dbReference type="GO" id="GO:0003774">
    <property type="term" value="F:cytoskeletal motor activity"/>
    <property type="evidence" value="ECO:0007669"/>
    <property type="project" value="InterPro"/>
</dbReference>
<dbReference type="InterPro" id="IPR032779">
    <property type="entry name" value="FliG_M"/>
</dbReference>
<dbReference type="InterPro" id="IPR000090">
    <property type="entry name" value="Flg_Motor_Flig"/>
</dbReference>
<evidence type="ECO:0000256" key="1">
    <source>
        <dbReference type="ARBA" id="ARBA00004117"/>
    </source>
</evidence>
<dbReference type="Gene3D" id="1.10.220.30">
    <property type="match status" value="3"/>
</dbReference>
<dbReference type="GO" id="GO:0006935">
    <property type="term" value="P:chemotaxis"/>
    <property type="evidence" value="ECO:0007669"/>
    <property type="project" value="UniProtKB-KW"/>
</dbReference>
<evidence type="ECO:0000256" key="7">
    <source>
        <dbReference type="ARBA" id="ARBA00022779"/>
    </source>
</evidence>
<comment type="function">
    <text evidence="10">FliG is one of three proteins (FliG, FliN, FliM) that forms the rotor-mounted switch complex (C ring), located at the base of the basal body. This complex interacts with the CheY and CheZ chemotaxis proteins, in addition to contacting components of the motor that determine the direction of flagellar rotation.</text>
</comment>
<comment type="similarity">
    <text evidence="3">Belongs to the FliG family.</text>
</comment>